<dbReference type="FunFam" id="3.90.79.10:FF:000012">
    <property type="entry name" value="Isopentenyl-diphosphate Delta-isomerase 1"/>
    <property type="match status" value="1"/>
</dbReference>
<evidence type="ECO:0000313" key="13">
    <source>
        <dbReference type="EMBL" id="CAD8429343.1"/>
    </source>
</evidence>
<evidence type="ECO:0000256" key="6">
    <source>
        <dbReference type="ARBA" id="ARBA00022723"/>
    </source>
</evidence>
<evidence type="ECO:0000256" key="4">
    <source>
        <dbReference type="ARBA" id="ARBA00012057"/>
    </source>
</evidence>
<keyword evidence="6" id="KW-0479">Metal-binding</keyword>
<keyword evidence="7" id="KW-0460">Magnesium</keyword>
<sequence length="310" mass="35257">MAARALACCLTFVLVTISIVYMRKSANMLSRGVAPSRILSKSRLFAGHRAHMLTKHLRMSHSSPFRGSGRVRASQLEGLDPTQVELMREECILVDEGDRVVGHASKYETHLMENIEQGKALHRAFSVFLFDSEGRLLLQRRAPEKITFPNAWTNTCCSHPLYREEELESKDHMGVKKAACRKLDHELGISSDLVQPQDLVFLTRILYKAPSDGIWGEHEVDYILFGQKDLPELTTINANEVSEATYVTPAELKEILETEEMGGEKVVLTPWFRLIAESGRLFNWWKELPTILQTKASNDIRETDMIITMR</sequence>
<dbReference type="GO" id="GO:0009240">
    <property type="term" value="P:isopentenyl diphosphate biosynthetic process"/>
    <property type="evidence" value="ECO:0007669"/>
    <property type="project" value="TreeGrafter"/>
</dbReference>
<dbReference type="PROSITE" id="PS51462">
    <property type="entry name" value="NUDIX"/>
    <property type="match status" value="1"/>
</dbReference>
<keyword evidence="5" id="KW-0444">Lipid biosynthesis</keyword>
<dbReference type="InterPro" id="IPR015797">
    <property type="entry name" value="NUDIX_hydrolase-like_dom_sf"/>
</dbReference>
<dbReference type="GO" id="GO:0004452">
    <property type="term" value="F:isopentenyl-diphosphate delta-isomerase activity"/>
    <property type="evidence" value="ECO:0007669"/>
    <property type="project" value="UniProtKB-EC"/>
</dbReference>
<comment type="pathway">
    <text evidence="2">Isoprenoid biosynthesis; dimethylallyl diphosphate biosynthesis; dimethylallyl diphosphate from isopentenyl diphosphate: step 1/1.</text>
</comment>
<dbReference type="UniPathway" id="UPA00059">
    <property type="reaction ID" value="UER00104"/>
</dbReference>
<dbReference type="Gene3D" id="3.90.79.10">
    <property type="entry name" value="Nucleoside Triphosphate Pyrophosphohydrolase"/>
    <property type="match status" value="1"/>
</dbReference>
<evidence type="ECO:0000256" key="11">
    <source>
        <dbReference type="ARBA" id="ARBA00023235"/>
    </source>
</evidence>
<dbReference type="AlphaFoldDB" id="A0A7S0GMP0"/>
<reference evidence="13" key="1">
    <citation type="submission" date="2021-01" db="EMBL/GenBank/DDBJ databases">
        <authorList>
            <person name="Corre E."/>
            <person name="Pelletier E."/>
            <person name="Niang G."/>
            <person name="Scheremetjew M."/>
            <person name="Finn R."/>
            <person name="Kale V."/>
            <person name="Holt S."/>
            <person name="Cochrane G."/>
            <person name="Meng A."/>
            <person name="Brown T."/>
            <person name="Cohen L."/>
        </authorList>
    </citation>
    <scope>NUCLEOTIDE SEQUENCE</scope>
    <source>
        <strain evidence="13">CCMP2058</strain>
    </source>
</reference>
<dbReference type="InterPro" id="IPR000086">
    <property type="entry name" value="NUDIX_hydrolase_dom"/>
</dbReference>
<dbReference type="Pfam" id="PF00293">
    <property type="entry name" value="NUDIX"/>
    <property type="match status" value="1"/>
</dbReference>
<evidence type="ECO:0000259" key="12">
    <source>
        <dbReference type="PROSITE" id="PS51462"/>
    </source>
</evidence>
<comment type="similarity">
    <text evidence="3">Belongs to the IPP isomerase type 1 family.</text>
</comment>
<organism evidence="13">
    <name type="scientific">Amorphochlora amoebiformis</name>
    <dbReference type="NCBI Taxonomy" id="1561963"/>
    <lineage>
        <taxon>Eukaryota</taxon>
        <taxon>Sar</taxon>
        <taxon>Rhizaria</taxon>
        <taxon>Cercozoa</taxon>
        <taxon>Chlorarachniophyceae</taxon>
        <taxon>Amorphochlora</taxon>
    </lineage>
</organism>
<evidence type="ECO:0000256" key="9">
    <source>
        <dbReference type="ARBA" id="ARBA00023098"/>
    </source>
</evidence>
<evidence type="ECO:0000256" key="7">
    <source>
        <dbReference type="ARBA" id="ARBA00022842"/>
    </source>
</evidence>
<gene>
    <name evidence="13" type="ORF">LAMO00422_LOCUS699</name>
</gene>
<proteinExistence type="inferred from homology"/>
<keyword evidence="10" id="KW-0414">Isoprene biosynthesis</keyword>
<evidence type="ECO:0000256" key="8">
    <source>
        <dbReference type="ARBA" id="ARBA00022955"/>
    </source>
</evidence>
<dbReference type="CDD" id="cd02885">
    <property type="entry name" value="NUDIX_IPP_Isomerase"/>
    <property type="match status" value="1"/>
</dbReference>
<evidence type="ECO:0000256" key="1">
    <source>
        <dbReference type="ARBA" id="ARBA00001946"/>
    </source>
</evidence>
<accession>A0A7S0GMP0</accession>
<name>A0A7S0GMP0_9EUKA</name>
<dbReference type="GO" id="GO:0006694">
    <property type="term" value="P:steroid biosynthetic process"/>
    <property type="evidence" value="ECO:0007669"/>
    <property type="project" value="UniProtKB-KW"/>
</dbReference>
<keyword evidence="8" id="KW-0752">Steroid biosynthesis</keyword>
<dbReference type="GO" id="GO:0050992">
    <property type="term" value="P:dimethylallyl diphosphate biosynthetic process"/>
    <property type="evidence" value="ECO:0007669"/>
    <property type="project" value="UniProtKB-UniPathway"/>
</dbReference>
<dbReference type="PANTHER" id="PTHR10885">
    <property type="entry name" value="ISOPENTENYL-DIPHOSPHATE DELTA-ISOMERASE"/>
    <property type="match status" value="1"/>
</dbReference>
<dbReference type="SUPFAM" id="SSF55811">
    <property type="entry name" value="Nudix"/>
    <property type="match status" value="1"/>
</dbReference>
<dbReference type="NCBIfam" id="TIGR02150">
    <property type="entry name" value="IPP_isom_1"/>
    <property type="match status" value="1"/>
</dbReference>
<dbReference type="EC" id="5.3.3.2" evidence="4"/>
<dbReference type="EMBL" id="HBEM01000968">
    <property type="protein sequence ID" value="CAD8429343.1"/>
    <property type="molecule type" value="Transcribed_RNA"/>
</dbReference>
<dbReference type="GO" id="GO:0005737">
    <property type="term" value="C:cytoplasm"/>
    <property type="evidence" value="ECO:0007669"/>
    <property type="project" value="TreeGrafter"/>
</dbReference>
<keyword evidence="9" id="KW-0443">Lipid metabolism</keyword>
<evidence type="ECO:0000256" key="10">
    <source>
        <dbReference type="ARBA" id="ARBA00023229"/>
    </source>
</evidence>
<keyword evidence="11" id="KW-0413">Isomerase</keyword>
<dbReference type="GO" id="GO:0046872">
    <property type="term" value="F:metal ion binding"/>
    <property type="evidence" value="ECO:0007669"/>
    <property type="project" value="UniProtKB-KW"/>
</dbReference>
<feature type="domain" description="Nudix hydrolase" evidence="12">
    <location>
        <begin position="120"/>
        <end position="274"/>
    </location>
</feature>
<evidence type="ECO:0000256" key="5">
    <source>
        <dbReference type="ARBA" id="ARBA00022516"/>
    </source>
</evidence>
<evidence type="ECO:0000256" key="2">
    <source>
        <dbReference type="ARBA" id="ARBA00004826"/>
    </source>
</evidence>
<protein>
    <recommendedName>
        <fullName evidence="4">isopentenyl-diphosphate Delta-isomerase</fullName>
        <ecNumber evidence="4">5.3.3.2</ecNumber>
    </recommendedName>
</protein>
<dbReference type="InterPro" id="IPR011876">
    <property type="entry name" value="IsopentenylPP_isomerase_typ1"/>
</dbReference>
<comment type="cofactor">
    <cofactor evidence="1">
        <name>Mg(2+)</name>
        <dbReference type="ChEBI" id="CHEBI:18420"/>
    </cofactor>
</comment>
<evidence type="ECO:0000256" key="3">
    <source>
        <dbReference type="ARBA" id="ARBA00007579"/>
    </source>
</evidence>
<dbReference type="PANTHER" id="PTHR10885:SF0">
    <property type="entry name" value="ISOPENTENYL-DIPHOSPHATE DELTA-ISOMERASE"/>
    <property type="match status" value="1"/>
</dbReference>